<dbReference type="Proteomes" id="UP000193922">
    <property type="component" value="Unassembled WGS sequence"/>
</dbReference>
<organism evidence="1 2">
    <name type="scientific">Linderina pennispora</name>
    <dbReference type="NCBI Taxonomy" id="61395"/>
    <lineage>
        <taxon>Eukaryota</taxon>
        <taxon>Fungi</taxon>
        <taxon>Fungi incertae sedis</taxon>
        <taxon>Zoopagomycota</taxon>
        <taxon>Kickxellomycotina</taxon>
        <taxon>Kickxellomycetes</taxon>
        <taxon>Kickxellales</taxon>
        <taxon>Kickxellaceae</taxon>
        <taxon>Linderina</taxon>
    </lineage>
</organism>
<dbReference type="RefSeq" id="XP_040739413.1">
    <property type="nucleotide sequence ID" value="XM_040888938.1"/>
</dbReference>
<gene>
    <name evidence="1" type="ORF">DL89DRAFT_271669</name>
</gene>
<dbReference type="AlphaFoldDB" id="A0A1Y1VUG1"/>
<dbReference type="GeneID" id="63805586"/>
<dbReference type="EMBL" id="MCFD01000056">
    <property type="protein sequence ID" value="ORX64932.1"/>
    <property type="molecule type" value="Genomic_DNA"/>
</dbReference>
<keyword evidence="2" id="KW-1185">Reference proteome</keyword>
<accession>A0A1Y1VUG1</accession>
<evidence type="ECO:0000313" key="2">
    <source>
        <dbReference type="Proteomes" id="UP000193922"/>
    </source>
</evidence>
<name>A0A1Y1VUG1_9FUNG</name>
<comment type="caution">
    <text evidence="1">The sequence shown here is derived from an EMBL/GenBank/DDBJ whole genome shotgun (WGS) entry which is preliminary data.</text>
</comment>
<protein>
    <submittedName>
        <fullName evidence="1">Uncharacterized protein</fullName>
    </submittedName>
</protein>
<proteinExistence type="predicted"/>
<sequence length="229" mass="25058">MQEQISQHHLAVASVAGLTEKVVPYLDEAIALYTSVLNGEYPVEKDESQVQAALCALPHTNVPAVNTVKSIQPSVDFDLVKFAHSPDGYINEFIASGLKDPHADNTAKHTFLLSHSPPLLRYFLSNEANFVDSWDGFTKKARAAFRRAAAIGTIIKERNEVAGFVDCNSIFKLRKMKYGNVCSEVNIFSSICTVAQQQVIVEALVKEGIFNITQGGLARAMCRLPTTSA</sequence>
<reference evidence="1 2" key="1">
    <citation type="submission" date="2016-07" db="EMBL/GenBank/DDBJ databases">
        <title>Pervasive Adenine N6-methylation of Active Genes in Fungi.</title>
        <authorList>
            <consortium name="DOE Joint Genome Institute"/>
            <person name="Mondo S.J."/>
            <person name="Dannebaum R.O."/>
            <person name="Kuo R.C."/>
            <person name="Labutti K."/>
            <person name="Haridas S."/>
            <person name="Kuo A."/>
            <person name="Salamov A."/>
            <person name="Ahrendt S.R."/>
            <person name="Lipzen A."/>
            <person name="Sullivan W."/>
            <person name="Andreopoulos W.B."/>
            <person name="Clum A."/>
            <person name="Lindquist E."/>
            <person name="Daum C."/>
            <person name="Ramamoorthy G.K."/>
            <person name="Gryganskyi A."/>
            <person name="Culley D."/>
            <person name="Magnuson J.K."/>
            <person name="James T.Y."/>
            <person name="O'Malley M.A."/>
            <person name="Stajich J.E."/>
            <person name="Spatafora J.W."/>
            <person name="Visel A."/>
            <person name="Grigoriev I.V."/>
        </authorList>
    </citation>
    <scope>NUCLEOTIDE SEQUENCE [LARGE SCALE GENOMIC DNA]</scope>
    <source>
        <strain evidence="1 2">ATCC 12442</strain>
    </source>
</reference>
<evidence type="ECO:0000313" key="1">
    <source>
        <dbReference type="EMBL" id="ORX64932.1"/>
    </source>
</evidence>